<dbReference type="InterPro" id="IPR001810">
    <property type="entry name" value="F-box_dom"/>
</dbReference>
<dbReference type="SUPFAM" id="SSF81383">
    <property type="entry name" value="F-box domain"/>
    <property type="match status" value="1"/>
</dbReference>
<dbReference type="STRING" id="3818.A0A444XSF6"/>
<dbReference type="OrthoDB" id="673865at2759"/>
<evidence type="ECO:0000256" key="1">
    <source>
        <dbReference type="SAM" id="MobiDB-lite"/>
    </source>
</evidence>
<feature type="region of interest" description="Disordered" evidence="1">
    <location>
        <begin position="1"/>
        <end position="21"/>
    </location>
</feature>
<protein>
    <recommendedName>
        <fullName evidence="2">F-box domain-containing protein</fullName>
    </recommendedName>
</protein>
<dbReference type="InterPro" id="IPR055357">
    <property type="entry name" value="LRR_At1g61320_AtMIF1"/>
</dbReference>
<gene>
    <name evidence="3" type="ORF">Ahy_B09g098637</name>
</gene>
<comment type="caution">
    <text evidence="3">The sequence shown here is derived from an EMBL/GenBank/DDBJ whole genome shotgun (WGS) entry which is preliminary data.</text>
</comment>
<dbReference type="InterPro" id="IPR053781">
    <property type="entry name" value="F-box_AtFBL13-like"/>
</dbReference>
<dbReference type="InterPro" id="IPR050232">
    <property type="entry name" value="FBL13/AtMIF1-like"/>
</dbReference>
<sequence length="482" mass="55223">MKFHHSITISRTRKMEGKETDNISSLPEELLLNILSSLPFKEAAKTCILSKKWLKMWQSTNTVKNNQLDCKNIETYGAVEVRQRKAFKNFIKIWITLHKCYHLHDKFTLRVSPPSNCGDIVGAYVDFAVEDGVKDLELDFAELRSEDEHPEENIHDAVEFPRGLYDNKKLHQKLESLKLHSCSFAPGNFAKFVALKDVTLAWIPLKLESIRTLLSTCEWMESLSLKNCWDIESFDLEKLELKKLVIDRCIIRMNYIGFEAPNLKVFKYCGSEPPLSEVNVVAGTIEEADLDLSPMDEFDECGNELQNFLQDFFAVNVLTVCSVILQVIPWGDEPVRLPGDLRVRHLKMKIQMHPQEFCGFFWFLNSCPRLTKVTIDLDSCNILSEYEAPYGVDLKNVRNSLPVPTCFRKSLREVEMNGFIATSSQLYACSYFIRAASILTKLSISFLNNKNDDPHTVELRRSLAARLSHIPKASSDLAIIIR</sequence>
<keyword evidence="4" id="KW-1185">Reference proteome</keyword>
<dbReference type="AlphaFoldDB" id="A0A444XSF6"/>
<dbReference type="Gene3D" id="1.20.1280.50">
    <property type="match status" value="1"/>
</dbReference>
<dbReference type="PANTHER" id="PTHR31900:SF34">
    <property type="entry name" value="EMB|CAB62440.1-RELATED"/>
    <property type="match status" value="1"/>
</dbReference>
<dbReference type="EMBL" id="SDMP01000019">
    <property type="protein sequence ID" value="RYQ92414.1"/>
    <property type="molecule type" value="Genomic_DNA"/>
</dbReference>
<organism evidence="3 4">
    <name type="scientific">Arachis hypogaea</name>
    <name type="common">Peanut</name>
    <dbReference type="NCBI Taxonomy" id="3818"/>
    <lineage>
        <taxon>Eukaryota</taxon>
        <taxon>Viridiplantae</taxon>
        <taxon>Streptophyta</taxon>
        <taxon>Embryophyta</taxon>
        <taxon>Tracheophyta</taxon>
        <taxon>Spermatophyta</taxon>
        <taxon>Magnoliopsida</taxon>
        <taxon>eudicotyledons</taxon>
        <taxon>Gunneridae</taxon>
        <taxon>Pentapetalae</taxon>
        <taxon>rosids</taxon>
        <taxon>fabids</taxon>
        <taxon>Fabales</taxon>
        <taxon>Fabaceae</taxon>
        <taxon>Papilionoideae</taxon>
        <taxon>50 kb inversion clade</taxon>
        <taxon>dalbergioids sensu lato</taxon>
        <taxon>Dalbergieae</taxon>
        <taxon>Pterocarpus clade</taxon>
        <taxon>Arachis</taxon>
    </lineage>
</organism>
<dbReference type="SMART" id="SM00256">
    <property type="entry name" value="FBOX"/>
    <property type="match status" value="1"/>
</dbReference>
<dbReference type="InterPro" id="IPR036047">
    <property type="entry name" value="F-box-like_dom_sf"/>
</dbReference>
<dbReference type="SUPFAM" id="SSF52047">
    <property type="entry name" value="RNI-like"/>
    <property type="match status" value="1"/>
</dbReference>
<dbReference type="Pfam" id="PF00646">
    <property type="entry name" value="F-box"/>
    <property type="match status" value="1"/>
</dbReference>
<evidence type="ECO:0000313" key="3">
    <source>
        <dbReference type="EMBL" id="RYQ92414.1"/>
    </source>
</evidence>
<accession>A0A444XSF6</accession>
<dbReference type="PANTHER" id="PTHR31900">
    <property type="entry name" value="F-BOX/RNI SUPERFAMILY PROTEIN-RELATED"/>
    <property type="match status" value="1"/>
</dbReference>
<evidence type="ECO:0000259" key="2">
    <source>
        <dbReference type="PROSITE" id="PS50181"/>
    </source>
</evidence>
<name>A0A444XSF6_ARAHY</name>
<dbReference type="Gramene" id="arahy.Tifrunner.gnm2.ann2.Ah19g420400.1">
    <property type="protein sequence ID" value="arahy.Tifrunner.gnm2.ann2.Ah19g420400.1-CDS"/>
    <property type="gene ID" value="arahy.Tifrunner.gnm2.ann2.Ah19g420400"/>
</dbReference>
<dbReference type="Pfam" id="PF23622">
    <property type="entry name" value="LRR_At1g61320_AtMIF1"/>
    <property type="match status" value="1"/>
</dbReference>
<dbReference type="PROSITE" id="PS50181">
    <property type="entry name" value="FBOX"/>
    <property type="match status" value="1"/>
</dbReference>
<feature type="domain" description="F-box" evidence="2">
    <location>
        <begin position="20"/>
        <end position="66"/>
    </location>
</feature>
<dbReference type="Proteomes" id="UP000289738">
    <property type="component" value="Chromosome B09"/>
</dbReference>
<proteinExistence type="predicted"/>
<evidence type="ECO:0000313" key="4">
    <source>
        <dbReference type="Proteomes" id="UP000289738"/>
    </source>
</evidence>
<reference evidence="3 4" key="1">
    <citation type="submission" date="2019-01" db="EMBL/GenBank/DDBJ databases">
        <title>Sequencing of cultivated peanut Arachis hypogaea provides insights into genome evolution and oil improvement.</title>
        <authorList>
            <person name="Chen X."/>
        </authorList>
    </citation>
    <scope>NUCLEOTIDE SEQUENCE [LARGE SCALE GENOMIC DNA]</scope>
    <source>
        <strain evidence="4">cv. Fuhuasheng</strain>
        <tissue evidence="3">Leaves</tissue>
    </source>
</reference>
<dbReference type="CDD" id="cd22160">
    <property type="entry name" value="F-box_AtFBL13-like"/>
    <property type="match status" value="1"/>
</dbReference>